<dbReference type="RefSeq" id="YP_009043095.1">
    <property type="nucleotide sequence ID" value="NC_024360.1"/>
</dbReference>
<feature type="compositionally biased region" description="Basic and acidic residues" evidence="1">
    <location>
        <begin position="42"/>
        <end position="93"/>
    </location>
</feature>
<organism evidence="3 4">
    <name type="scientific">Listeria phage LMSP-25</name>
    <dbReference type="NCBI Taxonomy" id="1486421"/>
    <lineage>
        <taxon>Viruses</taxon>
        <taxon>Duplodnaviria</taxon>
        <taxon>Heunggongvirae</taxon>
        <taxon>Uroviricota</taxon>
        <taxon>Caudoviricetes</taxon>
        <taxon>Herelleviridae</taxon>
        <taxon>Jasinskavirinae</taxon>
        <taxon>Pecentumvirus</taxon>
        <taxon>Pecentumvirus LMSP25</taxon>
    </lineage>
</organism>
<evidence type="ECO:0000256" key="1">
    <source>
        <dbReference type="SAM" id="MobiDB-lite"/>
    </source>
</evidence>
<evidence type="ECO:0000313" key="4">
    <source>
        <dbReference type="Proteomes" id="UP000026981"/>
    </source>
</evidence>
<protein>
    <submittedName>
        <fullName evidence="3">Putative lipoprotein</fullName>
    </submittedName>
</protein>
<dbReference type="InterPro" id="IPR055773">
    <property type="entry name" value="DUF7349"/>
</dbReference>
<feature type="region of interest" description="Disordered" evidence="1">
    <location>
        <begin position="42"/>
        <end position="105"/>
    </location>
</feature>
<dbReference type="KEGG" id="vg:19685114"/>
<keyword evidence="4" id="KW-1185">Reference proteome</keyword>
<evidence type="ECO:0000259" key="2">
    <source>
        <dbReference type="Pfam" id="PF24040"/>
    </source>
</evidence>
<keyword evidence="3" id="KW-0449">Lipoprotein</keyword>
<dbReference type="EMBL" id="KJ535722">
    <property type="protein sequence ID" value="AIA64453.1"/>
    <property type="molecule type" value="Genomic_DNA"/>
</dbReference>
<dbReference type="OrthoDB" id="27548at10239"/>
<accession>A0A060ALW9</accession>
<evidence type="ECO:0000313" key="3">
    <source>
        <dbReference type="EMBL" id="AIA64453.1"/>
    </source>
</evidence>
<name>A0A060ALW9_9CAUD</name>
<feature type="domain" description="DUF7349" evidence="2">
    <location>
        <begin position="4"/>
        <end position="54"/>
    </location>
</feature>
<sequence length="136" mass="15943">MLKNTNLANYKKVNTRFGNLSFDDKGISNDLTEEQQKELGKLRGFEYIKAEQKTKEEPKKEEPKKEEPKKEEPKKEEPKKEEPKKEESKKESTENELDSFLAKEPSIKELKEFASKKGIKIEKTKKNDIIEELKRG</sequence>
<reference evidence="3 4" key="1">
    <citation type="submission" date="2014-03" db="EMBL/GenBank/DDBJ databases">
        <title>Genome sequencing of lytic Listeria phages.</title>
        <authorList>
            <person name="Woolston J."/>
            <person name="Rajanna C."/>
            <person name="Abuladze T."/>
            <person name="Li M."/>
            <person name="Anderson B."/>
            <person name="Sulakvelidze A."/>
        </authorList>
    </citation>
    <scope>NUCLEOTIDE SEQUENCE [LARGE SCALE GENOMIC DNA]</scope>
    <source>
        <strain evidence="3">LMSP-25</strain>
    </source>
</reference>
<proteinExistence type="predicted"/>
<dbReference type="GeneID" id="19685114"/>
<dbReference type="Proteomes" id="UP000026981">
    <property type="component" value="Segment"/>
</dbReference>
<feature type="region of interest" description="Disordered" evidence="1">
    <location>
        <begin position="1"/>
        <end position="29"/>
    </location>
</feature>
<dbReference type="Pfam" id="PF24040">
    <property type="entry name" value="DUF7349"/>
    <property type="match status" value="1"/>
</dbReference>